<reference evidence="2" key="1">
    <citation type="submission" date="2022-07" db="EMBL/GenBank/DDBJ databases">
        <authorList>
            <person name="Macas J."/>
            <person name="Novak P."/>
            <person name="Neumann P."/>
        </authorList>
    </citation>
    <scope>NUCLEOTIDE SEQUENCE</scope>
</reference>
<dbReference type="Pfam" id="PF03372">
    <property type="entry name" value="Exo_endo_phos"/>
    <property type="match status" value="1"/>
</dbReference>
<evidence type="ECO:0000313" key="2">
    <source>
        <dbReference type="EMBL" id="CAH9086594.1"/>
    </source>
</evidence>
<evidence type="ECO:0000313" key="3">
    <source>
        <dbReference type="Proteomes" id="UP001152523"/>
    </source>
</evidence>
<organism evidence="2 3">
    <name type="scientific">Cuscuta epithymum</name>
    <dbReference type="NCBI Taxonomy" id="186058"/>
    <lineage>
        <taxon>Eukaryota</taxon>
        <taxon>Viridiplantae</taxon>
        <taxon>Streptophyta</taxon>
        <taxon>Embryophyta</taxon>
        <taxon>Tracheophyta</taxon>
        <taxon>Spermatophyta</taxon>
        <taxon>Magnoliopsida</taxon>
        <taxon>eudicotyledons</taxon>
        <taxon>Gunneridae</taxon>
        <taxon>Pentapetalae</taxon>
        <taxon>asterids</taxon>
        <taxon>lamiids</taxon>
        <taxon>Solanales</taxon>
        <taxon>Convolvulaceae</taxon>
        <taxon>Cuscuteae</taxon>
        <taxon>Cuscuta</taxon>
        <taxon>Cuscuta subgen. Cuscuta</taxon>
    </lineage>
</organism>
<comment type="caution">
    <text evidence="2">The sequence shown here is derived from an EMBL/GenBank/DDBJ whole genome shotgun (WGS) entry which is preliminary data.</text>
</comment>
<dbReference type="InterPro" id="IPR036691">
    <property type="entry name" value="Endo/exonu/phosph_ase_sf"/>
</dbReference>
<protein>
    <recommendedName>
        <fullName evidence="1">Endonuclease/exonuclease/phosphatase domain-containing protein</fullName>
    </recommendedName>
</protein>
<name>A0AAV0D012_9ASTE</name>
<feature type="domain" description="Endonuclease/exonuclease/phosphatase" evidence="1">
    <location>
        <begin position="4"/>
        <end position="225"/>
    </location>
</feature>
<dbReference type="GO" id="GO:0003824">
    <property type="term" value="F:catalytic activity"/>
    <property type="evidence" value="ECO:0007669"/>
    <property type="project" value="InterPro"/>
</dbReference>
<dbReference type="AlphaFoldDB" id="A0AAV0D012"/>
<dbReference type="EMBL" id="CAMAPF010000056">
    <property type="protein sequence ID" value="CAH9086594.1"/>
    <property type="molecule type" value="Genomic_DNA"/>
</dbReference>
<dbReference type="SUPFAM" id="SSF56219">
    <property type="entry name" value="DNase I-like"/>
    <property type="match status" value="1"/>
</dbReference>
<dbReference type="InterPro" id="IPR005135">
    <property type="entry name" value="Endo/exonuclease/phosphatase"/>
</dbReference>
<accession>A0AAV0D012</accession>
<gene>
    <name evidence="2" type="ORF">CEPIT_LOCUS9856</name>
</gene>
<evidence type="ECO:0000259" key="1">
    <source>
        <dbReference type="Pfam" id="PF03372"/>
    </source>
</evidence>
<sequence>MSLISWNCRGLGNAKTMQGFSDLTYSHRPDIFFLMETKLCSLRAKDVLYKHGYSNFAGADSAGSNGGLALGWNDDVNLQVTQVNNNYIDCLIKLSESDPGWRLTCYYAFPDASRRREAWNVLRSLAEDNNLPWVIIGDFNDIMYDSEKNGRVEHPLWRTRGFWEAVTESGLRDFPFEGYQWTWDRGKNTNYWVEEKLDRILVNDDWWNSFMAAQASSIEAPTSDHMALRLKFSLTFQNGTTKRFRFENIWLREEECRAIVTNSWNAGDHLTVSERINFCGRELLKWDTRRPKGFRRQILACKKRLAWLRGKGDASSLAEFSRVRLVTQDLMEKEHIYWNQWAKEFWLKEGDINSRFFHNAVKQRRRKNKLLGLRAADGSWVTDREKVREMVGDYFTLLFQQQGTVVNSADLCPMRQITDRQNELLI</sequence>
<dbReference type="PANTHER" id="PTHR35218">
    <property type="entry name" value="RNASE H DOMAIN-CONTAINING PROTEIN"/>
    <property type="match status" value="1"/>
</dbReference>
<dbReference type="Gene3D" id="3.60.10.10">
    <property type="entry name" value="Endonuclease/exonuclease/phosphatase"/>
    <property type="match status" value="1"/>
</dbReference>
<proteinExistence type="predicted"/>
<keyword evidence="3" id="KW-1185">Reference proteome</keyword>
<dbReference type="PANTHER" id="PTHR35218:SF9">
    <property type="entry name" value="ENDONUCLEASE_EXONUCLEASE_PHOSPHATASE DOMAIN-CONTAINING PROTEIN"/>
    <property type="match status" value="1"/>
</dbReference>
<dbReference type="Proteomes" id="UP001152523">
    <property type="component" value="Unassembled WGS sequence"/>
</dbReference>